<proteinExistence type="predicted"/>
<name>A0AAD4VX51_PRUDU</name>
<evidence type="ECO:0000313" key="1">
    <source>
        <dbReference type="EMBL" id="KAI5331902.1"/>
    </source>
</evidence>
<evidence type="ECO:0000313" key="2">
    <source>
        <dbReference type="Proteomes" id="UP001054821"/>
    </source>
</evidence>
<accession>A0AAD4VX51</accession>
<reference evidence="1 2" key="1">
    <citation type="journal article" date="2022" name="G3 (Bethesda)">
        <title>Whole-genome sequence and methylome profiling of the almond [Prunus dulcis (Mill.) D.A. Webb] cultivar 'Nonpareil'.</title>
        <authorList>
            <person name="D'Amico-Willman K.M."/>
            <person name="Ouma W.Z."/>
            <person name="Meulia T."/>
            <person name="Sideli G.M."/>
            <person name="Gradziel T.M."/>
            <person name="Fresnedo-Ramirez J."/>
        </authorList>
    </citation>
    <scope>NUCLEOTIDE SEQUENCE [LARGE SCALE GENOMIC DNA]</scope>
    <source>
        <strain evidence="1">Clone GOH B32 T37-40</strain>
    </source>
</reference>
<protein>
    <submittedName>
        <fullName evidence="1">Uncharacterized protein</fullName>
    </submittedName>
</protein>
<sequence length="82" mass="9158">MSLPNAVADLCRRKEVHLHLQSPEKSITRAGIAPLLQKRDAQHLFDEMPKPPGRKALSKGSGNQWPPLYPLLRCASIISDYV</sequence>
<dbReference type="EMBL" id="JAJFAZ020000004">
    <property type="protein sequence ID" value="KAI5331902.1"/>
    <property type="molecule type" value="Genomic_DNA"/>
</dbReference>
<keyword evidence="2" id="KW-1185">Reference proteome</keyword>
<comment type="caution">
    <text evidence="1">The sequence shown here is derived from an EMBL/GenBank/DDBJ whole genome shotgun (WGS) entry which is preliminary data.</text>
</comment>
<gene>
    <name evidence="1" type="ORF">L3X38_022028</name>
</gene>
<dbReference type="AlphaFoldDB" id="A0AAD4VX51"/>
<organism evidence="1 2">
    <name type="scientific">Prunus dulcis</name>
    <name type="common">Almond</name>
    <name type="synonym">Amygdalus dulcis</name>
    <dbReference type="NCBI Taxonomy" id="3755"/>
    <lineage>
        <taxon>Eukaryota</taxon>
        <taxon>Viridiplantae</taxon>
        <taxon>Streptophyta</taxon>
        <taxon>Embryophyta</taxon>
        <taxon>Tracheophyta</taxon>
        <taxon>Spermatophyta</taxon>
        <taxon>Magnoliopsida</taxon>
        <taxon>eudicotyledons</taxon>
        <taxon>Gunneridae</taxon>
        <taxon>Pentapetalae</taxon>
        <taxon>rosids</taxon>
        <taxon>fabids</taxon>
        <taxon>Rosales</taxon>
        <taxon>Rosaceae</taxon>
        <taxon>Amygdaloideae</taxon>
        <taxon>Amygdaleae</taxon>
        <taxon>Prunus</taxon>
    </lineage>
</organism>
<dbReference type="Proteomes" id="UP001054821">
    <property type="component" value="Chromosome 4"/>
</dbReference>